<evidence type="ECO:0000256" key="4">
    <source>
        <dbReference type="ARBA" id="ARBA00022859"/>
    </source>
</evidence>
<comment type="caution">
    <text evidence="10">The sequence shown here is derived from an EMBL/GenBank/DDBJ whole genome shotgun (WGS) entry which is preliminary data.</text>
</comment>
<organism evidence="10 11">
    <name type="scientific">Atractosteus spatula</name>
    <name type="common">Alligator gar</name>
    <name type="synonym">Lepisosteus spatula</name>
    <dbReference type="NCBI Taxonomy" id="7917"/>
    <lineage>
        <taxon>Eukaryota</taxon>
        <taxon>Metazoa</taxon>
        <taxon>Chordata</taxon>
        <taxon>Craniata</taxon>
        <taxon>Vertebrata</taxon>
        <taxon>Euteleostomi</taxon>
        <taxon>Actinopterygii</taxon>
        <taxon>Neopterygii</taxon>
        <taxon>Holostei</taxon>
        <taxon>Semionotiformes</taxon>
        <taxon>Lepisosteidae</taxon>
        <taxon>Atractosteus</taxon>
    </lineage>
</organism>
<feature type="domain" description="Ig-like" evidence="9">
    <location>
        <begin position="20"/>
        <end position="104"/>
    </location>
</feature>
<dbReference type="PANTHER" id="PTHR19433:SF111">
    <property type="entry name" value="T CELL RECEPTOR ALPHA VARIABLE 4"/>
    <property type="match status" value="1"/>
</dbReference>
<comment type="subcellular location">
    <subcellularLocation>
        <location evidence="1">Cell membrane</location>
    </subcellularLocation>
</comment>
<gene>
    <name evidence="10" type="primary">Kv2a6_0</name>
    <name evidence="10" type="ORF">GTO95_0001883</name>
</gene>
<dbReference type="SMART" id="SM00409">
    <property type="entry name" value="IG"/>
    <property type="match status" value="1"/>
</dbReference>
<dbReference type="InterPro" id="IPR007110">
    <property type="entry name" value="Ig-like_dom"/>
</dbReference>
<keyword evidence="2" id="KW-1003">Cell membrane</keyword>
<dbReference type="Proteomes" id="UP000736164">
    <property type="component" value="Unassembled WGS sequence"/>
</dbReference>
<dbReference type="InterPro" id="IPR003598">
    <property type="entry name" value="Ig_sub2"/>
</dbReference>
<reference evidence="10" key="1">
    <citation type="journal article" date="2021" name="Cell">
        <title>Tracing the genetic footprints of vertebrate landing in non-teleost ray-finned fishes.</title>
        <authorList>
            <person name="Bi X."/>
            <person name="Wang K."/>
            <person name="Yang L."/>
            <person name="Pan H."/>
            <person name="Jiang H."/>
            <person name="Wei Q."/>
            <person name="Fang M."/>
            <person name="Yu H."/>
            <person name="Zhu C."/>
            <person name="Cai Y."/>
            <person name="He Y."/>
            <person name="Gan X."/>
            <person name="Zeng H."/>
            <person name="Yu D."/>
            <person name="Zhu Y."/>
            <person name="Jiang H."/>
            <person name="Qiu Q."/>
            <person name="Yang H."/>
            <person name="Zhang Y.E."/>
            <person name="Wang W."/>
            <person name="Zhu M."/>
            <person name="He S."/>
            <person name="Zhang G."/>
        </authorList>
    </citation>
    <scope>NUCLEOTIDE SEQUENCE</scope>
    <source>
        <strain evidence="10">Allg_001</strain>
    </source>
</reference>
<accession>A0A8J7NUP7</accession>
<keyword evidence="11" id="KW-1185">Reference proteome</keyword>
<feature type="signal peptide" evidence="8">
    <location>
        <begin position="1"/>
        <end position="23"/>
    </location>
</feature>
<evidence type="ECO:0000256" key="2">
    <source>
        <dbReference type="ARBA" id="ARBA00022475"/>
    </source>
</evidence>
<evidence type="ECO:0000313" key="10">
    <source>
        <dbReference type="EMBL" id="MBN3320000.1"/>
    </source>
</evidence>
<dbReference type="SMART" id="SM00408">
    <property type="entry name" value="IGc2"/>
    <property type="match status" value="1"/>
</dbReference>
<evidence type="ECO:0000313" key="11">
    <source>
        <dbReference type="Proteomes" id="UP000736164"/>
    </source>
</evidence>
<protein>
    <submittedName>
        <fullName evidence="10">KV2A6 protein</fullName>
    </submittedName>
</protein>
<evidence type="ECO:0000259" key="9">
    <source>
        <dbReference type="PROSITE" id="PS50835"/>
    </source>
</evidence>
<dbReference type="GO" id="GO:0002376">
    <property type="term" value="P:immune system process"/>
    <property type="evidence" value="ECO:0007669"/>
    <property type="project" value="UniProtKB-KW"/>
</dbReference>
<evidence type="ECO:0000256" key="3">
    <source>
        <dbReference type="ARBA" id="ARBA00022729"/>
    </source>
</evidence>
<keyword evidence="5" id="KW-0472">Membrane</keyword>
<dbReference type="SUPFAM" id="SSF48726">
    <property type="entry name" value="Immunoglobulin"/>
    <property type="match status" value="1"/>
</dbReference>
<evidence type="ECO:0000256" key="8">
    <source>
        <dbReference type="SAM" id="SignalP"/>
    </source>
</evidence>
<dbReference type="GO" id="GO:0009617">
    <property type="term" value="P:response to bacterium"/>
    <property type="evidence" value="ECO:0007669"/>
    <property type="project" value="TreeGrafter"/>
</dbReference>
<keyword evidence="7" id="KW-0325">Glycoprotein</keyword>
<sequence length="146" mass="16463">MESLKSLGLTLVCLLFCCLPVISLSMRRVNPGENVTIQCDLTDPRIHWYRQSPGQLPLAIVHTLSSTYTDAWYFNGFGHHYSLAAHNRLFIHNVTAEDSGIYYCARKEDDTLTFHNGTELRVAGRLLFLSPVVEDMTAGALLLYQD</sequence>
<dbReference type="InterPro" id="IPR013106">
    <property type="entry name" value="Ig_V-set"/>
</dbReference>
<keyword evidence="3 8" id="KW-0732">Signal</keyword>
<dbReference type="PANTHER" id="PTHR19433">
    <property type="entry name" value="T-CELL RECEPTOR ALPHA CHAIN V REGION-RELATED"/>
    <property type="match status" value="1"/>
</dbReference>
<feature type="non-terminal residue" evidence="10">
    <location>
        <position position="146"/>
    </location>
</feature>
<dbReference type="GO" id="GO:0005886">
    <property type="term" value="C:plasma membrane"/>
    <property type="evidence" value="ECO:0007669"/>
    <property type="project" value="UniProtKB-SubCell"/>
</dbReference>
<dbReference type="CDD" id="cd00099">
    <property type="entry name" value="IgV"/>
    <property type="match status" value="1"/>
</dbReference>
<keyword evidence="6" id="KW-1015">Disulfide bond</keyword>
<dbReference type="AlphaFoldDB" id="A0A8J7NUP7"/>
<dbReference type="InterPro" id="IPR003599">
    <property type="entry name" value="Ig_sub"/>
</dbReference>
<evidence type="ECO:0000256" key="5">
    <source>
        <dbReference type="ARBA" id="ARBA00023136"/>
    </source>
</evidence>
<feature type="chain" id="PRO_5035216547" evidence="8">
    <location>
        <begin position="24"/>
        <end position="146"/>
    </location>
</feature>
<dbReference type="InterPro" id="IPR013783">
    <property type="entry name" value="Ig-like_fold"/>
</dbReference>
<keyword evidence="4" id="KW-0391">Immunity</keyword>
<proteinExistence type="predicted"/>
<dbReference type="EMBL" id="JAAWVO010049331">
    <property type="protein sequence ID" value="MBN3320000.1"/>
    <property type="molecule type" value="Genomic_DNA"/>
</dbReference>
<dbReference type="Pfam" id="PF07686">
    <property type="entry name" value="V-set"/>
    <property type="match status" value="1"/>
</dbReference>
<dbReference type="InterPro" id="IPR036179">
    <property type="entry name" value="Ig-like_dom_sf"/>
</dbReference>
<dbReference type="SMART" id="SM00406">
    <property type="entry name" value="IGv"/>
    <property type="match status" value="1"/>
</dbReference>
<evidence type="ECO:0000256" key="6">
    <source>
        <dbReference type="ARBA" id="ARBA00023157"/>
    </source>
</evidence>
<evidence type="ECO:0000256" key="7">
    <source>
        <dbReference type="ARBA" id="ARBA00023180"/>
    </source>
</evidence>
<dbReference type="Gene3D" id="2.60.40.10">
    <property type="entry name" value="Immunoglobulins"/>
    <property type="match status" value="1"/>
</dbReference>
<evidence type="ECO:0000256" key="1">
    <source>
        <dbReference type="ARBA" id="ARBA00004236"/>
    </source>
</evidence>
<dbReference type="InterPro" id="IPR052051">
    <property type="entry name" value="TCR_complex_component"/>
</dbReference>
<name>A0A8J7NUP7_ATRSP</name>
<dbReference type="PROSITE" id="PS50835">
    <property type="entry name" value="IG_LIKE"/>
    <property type="match status" value="1"/>
</dbReference>
<feature type="non-terminal residue" evidence="10">
    <location>
        <position position="1"/>
    </location>
</feature>